<keyword evidence="5 10" id="KW-0560">Oxidoreductase</keyword>
<evidence type="ECO:0000313" key="11">
    <source>
        <dbReference type="Proteomes" id="UP000075737"/>
    </source>
</evidence>
<dbReference type="STRING" id="520767.ATZ99_01350"/>
<dbReference type="EMBL" id="LOHZ01000015">
    <property type="protein sequence ID" value="KYO68626.1"/>
    <property type="molecule type" value="Genomic_DNA"/>
</dbReference>
<dbReference type="GO" id="GO:0009055">
    <property type="term" value="F:electron transfer activity"/>
    <property type="evidence" value="ECO:0007669"/>
    <property type="project" value="InterPro"/>
</dbReference>
<dbReference type="AlphaFoldDB" id="A0A162N0B7"/>
<evidence type="ECO:0000256" key="2">
    <source>
        <dbReference type="ARBA" id="ARBA00011032"/>
    </source>
</evidence>
<accession>A0A162N0B7</accession>
<keyword evidence="6" id="KW-0408">Iron</keyword>
<evidence type="ECO:0000313" key="10">
    <source>
        <dbReference type="EMBL" id="KYO68626.1"/>
    </source>
</evidence>
<comment type="cofactor">
    <cofactor evidence="1">
        <name>[4Fe-4S] cluster</name>
        <dbReference type="ChEBI" id="CHEBI:49883"/>
    </cofactor>
</comment>
<reference evidence="10 11" key="1">
    <citation type="submission" date="2015-12" db="EMBL/GenBank/DDBJ databases">
        <title>Draft genome of Thermovenabulum gondwanense isolated from a red thermophilic microbial mat colonisisng an outflow channel of a bore well.</title>
        <authorList>
            <person name="Patel B.K."/>
        </authorList>
    </citation>
    <scope>NUCLEOTIDE SEQUENCE [LARGE SCALE GENOMIC DNA]</scope>
    <source>
        <strain evidence="10 11">R270</strain>
    </source>
</reference>
<dbReference type="InterPro" id="IPR051919">
    <property type="entry name" value="W-dependent_AOR"/>
</dbReference>
<organism evidence="10 11">
    <name type="scientific">Thermovenabulum gondwanense</name>
    <dbReference type="NCBI Taxonomy" id="520767"/>
    <lineage>
        <taxon>Bacteria</taxon>
        <taxon>Bacillati</taxon>
        <taxon>Bacillota</taxon>
        <taxon>Clostridia</taxon>
        <taxon>Thermosediminibacterales</taxon>
        <taxon>Thermosediminibacteraceae</taxon>
        <taxon>Thermovenabulum</taxon>
    </lineage>
</organism>
<name>A0A162N0B7_9FIRM</name>
<dbReference type="SMART" id="SM00790">
    <property type="entry name" value="AFOR_N"/>
    <property type="match status" value="1"/>
</dbReference>
<keyword evidence="3" id="KW-0004">4Fe-4S</keyword>
<dbReference type="EC" id="1.-.-.-" evidence="10"/>
<dbReference type="GO" id="GO:0051539">
    <property type="term" value="F:4 iron, 4 sulfur cluster binding"/>
    <property type="evidence" value="ECO:0007669"/>
    <property type="project" value="UniProtKB-KW"/>
</dbReference>
<dbReference type="InterPro" id="IPR013984">
    <property type="entry name" value="Ald_Fedxn_OxRdtase_dom2"/>
</dbReference>
<evidence type="ECO:0000256" key="7">
    <source>
        <dbReference type="ARBA" id="ARBA00023014"/>
    </source>
</evidence>
<evidence type="ECO:0000256" key="6">
    <source>
        <dbReference type="ARBA" id="ARBA00023004"/>
    </source>
</evidence>
<dbReference type="SUPFAM" id="SSF48310">
    <property type="entry name" value="Aldehyde ferredoxin oxidoreductase, C-terminal domains"/>
    <property type="match status" value="1"/>
</dbReference>
<comment type="cofactor">
    <cofactor evidence="8">
        <name>tungstopterin</name>
        <dbReference type="ChEBI" id="CHEBI:30402"/>
    </cofactor>
</comment>
<proteinExistence type="inferred from homology"/>
<sequence length="614" mass="68842">MIYGYNKKLLRVNLTDEKFTVEGIDDSTILNFIGGRGFVAKYLYDEIKKGVNPLSEENKIIIAIGPLSGSFLPSSGKIEFGSKSPLTGGYGDSNMGGHIAAELKLAGYDAVIIEGKCESPKVLVIENEKIKLIDGTKYWGKGAITCEKMLKEDLGEEYQIATIGPAGENLVKFSCISHDFGRQAGRTGIAAVMGFKKLKAIAIRGNKTVPVKDPDKLLEKGKEMYNEIYRLPAFKTWTPYGTADITQWVNDNGAFPTKNFSMGYFEGASKLTGQKLRETIHVLDKGCFSCPIPCGKYSRVRYSGKEAYVEGPEYETIALIGGNCMIDDIEKVGYINFLMDEYGIDTISGGNVIAFALECFEKGVINKDDCDGKELKFGDMESVIYLIEKIVKREGIGDVLANGVRNASKTFGKGSENYAIHVKGLEVSGYEPRNAAGMLLAYMTCDIGAHHNRAWAITYDIAVGRYEVEGKAEKIIELQHIRPMIDSLNVCRFPWIELGFQLHHYKDVFKYITGIEYEWEDLLRVGEREYNLTRAFNFREIDDFGRKYDYPPARFYKEELKGEGPTAGQKISFETIEKLLDKYYELRGWDSNGRPTRKKLEELNLKYVADELGL</sequence>
<evidence type="ECO:0000256" key="4">
    <source>
        <dbReference type="ARBA" id="ARBA00022723"/>
    </source>
</evidence>
<keyword evidence="11" id="KW-1185">Reference proteome</keyword>
<feature type="domain" description="Aldehyde ferredoxin oxidoreductase N-terminal" evidence="9">
    <location>
        <begin position="5"/>
        <end position="207"/>
    </location>
</feature>
<evidence type="ECO:0000259" key="9">
    <source>
        <dbReference type="SMART" id="SM00790"/>
    </source>
</evidence>
<dbReference type="InterPro" id="IPR001203">
    <property type="entry name" value="OxRdtase_Ald_Fedxn_C"/>
</dbReference>
<dbReference type="Gene3D" id="1.10.569.10">
    <property type="entry name" value="Aldehyde Ferredoxin Oxidoreductase Protein, subunit A, domain 2"/>
    <property type="match status" value="1"/>
</dbReference>
<protein>
    <submittedName>
        <fullName evidence="10">Putative oxidoreductase YdhV</fullName>
        <ecNumber evidence="10">1.-.-.-</ecNumber>
    </submittedName>
</protein>
<keyword evidence="4" id="KW-0479">Metal-binding</keyword>
<keyword evidence="7" id="KW-0411">Iron-sulfur</keyword>
<dbReference type="InterPro" id="IPR036503">
    <property type="entry name" value="Ald_Fedxn_OxRdtase_N_sf"/>
</dbReference>
<dbReference type="InterPro" id="IPR013983">
    <property type="entry name" value="Ald_Fedxn_OxRdtase_N"/>
</dbReference>
<dbReference type="Gene3D" id="1.10.599.10">
    <property type="entry name" value="Aldehyde Ferredoxin Oxidoreductase Protein, subunit A, domain 3"/>
    <property type="match status" value="1"/>
</dbReference>
<evidence type="ECO:0000256" key="5">
    <source>
        <dbReference type="ARBA" id="ARBA00023002"/>
    </source>
</evidence>
<comment type="similarity">
    <text evidence="2">Belongs to the AOR/FOR family.</text>
</comment>
<dbReference type="SUPFAM" id="SSF56228">
    <property type="entry name" value="Aldehyde ferredoxin oxidoreductase, N-terminal domain"/>
    <property type="match status" value="1"/>
</dbReference>
<evidence type="ECO:0000256" key="8">
    <source>
        <dbReference type="ARBA" id="ARBA00049934"/>
    </source>
</evidence>
<dbReference type="PANTHER" id="PTHR30038">
    <property type="entry name" value="ALDEHYDE FERREDOXIN OXIDOREDUCTASE"/>
    <property type="match status" value="1"/>
</dbReference>
<dbReference type="Gene3D" id="3.60.9.10">
    <property type="entry name" value="Aldehyde ferredoxin oxidoreductase, N-terminal domain"/>
    <property type="match status" value="1"/>
</dbReference>
<dbReference type="Pfam" id="PF01314">
    <property type="entry name" value="AFOR_C"/>
    <property type="match status" value="1"/>
</dbReference>
<dbReference type="GO" id="GO:0046872">
    <property type="term" value="F:metal ion binding"/>
    <property type="evidence" value="ECO:0007669"/>
    <property type="project" value="UniProtKB-KW"/>
</dbReference>
<evidence type="ECO:0000256" key="3">
    <source>
        <dbReference type="ARBA" id="ARBA00022485"/>
    </source>
</evidence>
<evidence type="ECO:0000256" key="1">
    <source>
        <dbReference type="ARBA" id="ARBA00001966"/>
    </source>
</evidence>
<comment type="caution">
    <text evidence="10">The sequence shown here is derived from an EMBL/GenBank/DDBJ whole genome shotgun (WGS) entry which is preliminary data.</text>
</comment>
<dbReference type="GO" id="GO:0016625">
    <property type="term" value="F:oxidoreductase activity, acting on the aldehyde or oxo group of donors, iron-sulfur protein as acceptor"/>
    <property type="evidence" value="ECO:0007669"/>
    <property type="project" value="InterPro"/>
</dbReference>
<dbReference type="RefSeq" id="WP_222927045.1">
    <property type="nucleotide sequence ID" value="NZ_LOHZ01000015.1"/>
</dbReference>
<dbReference type="PANTHER" id="PTHR30038:SF5">
    <property type="entry name" value="ALDEHYDE FERREDOXIN OXIDOREDUCTASE"/>
    <property type="match status" value="1"/>
</dbReference>
<dbReference type="PATRIC" id="fig|520767.4.peg.142"/>
<dbReference type="Pfam" id="PF02730">
    <property type="entry name" value="AFOR_N"/>
    <property type="match status" value="1"/>
</dbReference>
<gene>
    <name evidence="10" type="primary">ydhV_2</name>
    <name evidence="10" type="ORF">ATZ99_01350</name>
</gene>
<dbReference type="Proteomes" id="UP000075737">
    <property type="component" value="Unassembled WGS sequence"/>
</dbReference>
<dbReference type="InterPro" id="IPR013985">
    <property type="entry name" value="Ald_Fedxn_OxRdtase_dom3"/>
</dbReference>
<dbReference type="InterPro" id="IPR036021">
    <property type="entry name" value="Tungsten_al_ferr_oxy-like_C"/>
</dbReference>